<comment type="caution">
    <text evidence="1">The sequence shown here is derived from an EMBL/GenBank/DDBJ whole genome shotgun (WGS) entry which is preliminary data.</text>
</comment>
<gene>
    <name evidence="1" type="ORF">RRG08_034650</name>
</gene>
<accession>A0AAE1B2C0</accession>
<reference evidence="1" key="1">
    <citation type="journal article" date="2023" name="G3 (Bethesda)">
        <title>A reference genome for the long-term kleptoplast-retaining sea slug Elysia crispata morphotype clarki.</title>
        <authorList>
            <person name="Eastman K.E."/>
            <person name="Pendleton A.L."/>
            <person name="Shaikh M.A."/>
            <person name="Suttiyut T."/>
            <person name="Ogas R."/>
            <person name="Tomko P."/>
            <person name="Gavelis G."/>
            <person name="Widhalm J.R."/>
            <person name="Wisecaver J.H."/>
        </authorList>
    </citation>
    <scope>NUCLEOTIDE SEQUENCE</scope>
    <source>
        <strain evidence="1">ECLA1</strain>
    </source>
</reference>
<evidence type="ECO:0000313" key="1">
    <source>
        <dbReference type="EMBL" id="KAK3798094.1"/>
    </source>
</evidence>
<organism evidence="1 2">
    <name type="scientific">Elysia crispata</name>
    <name type="common">lettuce slug</name>
    <dbReference type="NCBI Taxonomy" id="231223"/>
    <lineage>
        <taxon>Eukaryota</taxon>
        <taxon>Metazoa</taxon>
        <taxon>Spiralia</taxon>
        <taxon>Lophotrochozoa</taxon>
        <taxon>Mollusca</taxon>
        <taxon>Gastropoda</taxon>
        <taxon>Heterobranchia</taxon>
        <taxon>Euthyneura</taxon>
        <taxon>Panpulmonata</taxon>
        <taxon>Sacoglossa</taxon>
        <taxon>Placobranchoidea</taxon>
        <taxon>Plakobranchidae</taxon>
        <taxon>Elysia</taxon>
    </lineage>
</organism>
<keyword evidence="2" id="KW-1185">Reference proteome</keyword>
<dbReference type="AlphaFoldDB" id="A0AAE1B2C0"/>
<name>A0AAE1B2C0_9GAST</name>
<sequence>MVSPKQDSAALPTIPCHKLRSSMRSQQNFWERRDCSSPVGEAEKLAVPGLMMVFLLNKAKGCGFGRPILTGKDYKCNPDKEEDYDGIGL</sequence>
<dbReference type="Proteomes" id="UP001283361">
    <property type="component" value="Unassembled WGS sequence"/>
</dbReference>
<evidence type="ECO:0000313" key="2">
    <source>
        <dbReference type="Proteomes" id="UP001283361"/>
    </source>
</evidence>
<dbReference type="EMBL" id="JAWDGP010000724">
    <property type="protein sequence ID" value="KAK3798094.1"/>
    <property type="molecule type" value="Genomic_DNA"/>
</dbReference>
<proteinExistence type="predicted"/>
<protein>
    <submittedName>
        <fullName evidence="1">Uncharacterized protein</fullName>
    </submittedName>
</protein>